<evidence type="ECO:0000313" key="2">
    <source>
        <dbReference type="EMBL" id="VDD50840.1"/>
    </source>
</evidence>
<reference evidence="2" key="1">
    <citation type="submission" date="2018-11" db="EMBL/GenBank/DDBJ databases">
        <authorList>
            <consortium name="Genoscope - CEA"/>
            <person name="William W."/>
        </authorList>
    </citation>
    <scope>NUCLEOTIDE SEQUENCE</scope>
</reference>
<feature type="transmembrane region" description="Helical" evidence="1">
    <location>
        <begin position="213"/>
        <end position="232"/>
    </location>
</feature>
<evidence type="ECO:0000256" key="1">
    <source>
        <dbReference type="SAM" id="Phobius"/>
    </source>
</evidence>
<dbReference type="EMBL" id="LR031878">
    <property type="protein sequence ID" value="VDD50840.1"/>
    <property type="molecule type" value="Genomic_DNA"/>
</dbReference>
<dbReference type="AlphaFoldDB" id="A0A3P6FEN3"/>
<keyword evidence="1" id="KW-0812">Transmembrane</keyword>
<keyword evidence="1" id="KW-1133">Transmembrane helix</keyword>
<feature type="transmembrane region" description="Helical" evidence="1">
    <location>
        <begin position="187"/>
        <end position="206"/>
    </location>
</feature>
<organism evidence="2">
    <name type="scientific">Brassica oleracea</name>
    <name type="common">Wild cabbage</name>
    <dbReference type="NCBI Taxonomy" id="3712"/>
    <lineage>
        <taxon>Eukaryota</taxon>
        <taxon>Viridiplantae</taxon>
        <taxon>Streptophyta</taxon>
        <taxon>Embryophyta</taxon>
        <taxon>Tracheophyta</taxon>
        <taxon>Spermatophyta</taxon>
        <taxon>Magnoliopsida</taxon>
        <taxon>eudicotyledons</taxon>
        <taxon>Gunneridae</taxon>
        <taxon>Pentapetalae</taxon>
        <taxon>rosids</taxon>
        <taxon>malvids</taxon>
        <taxon>Brassicales</taxon>
        <taxon>Brassicaceae</taxon>
        <taxon>Brassiceae</taxon>
        <taxon>Brassica</taxon>
    </lineage>
</organism>
<accession>A0A3P6FEN3</accession>
<evidence type="ECO:0008006" key="3">
    <source>
        <dbReference type="Google" id="ProtNLM"/>
    </source>
</evidence>
<gene>
    <name evidence="2" type="ORF">BOLC1T03229H</name>
</gene>
<protein>
    <recommendedName>
        <fullName evidence="3">Transmembrane protein</fullName>
    </recommendedName>
</protein>
<proteinExistence type="predicted"/>
<keyword evidence="1" id="KW-0472">Membrane</keyword>
<sequence>MDFQNWDPGNRWVSGDYDRIGHLYSSGIKGIRKIHGDAEGKDQLNLKEGFKGKGKIGGFTGYWAKTRDSYWIWLRGLRLRSPISKDLYGSNTGLRLSMIISFRILDLVIVKTKLRDSEEVTWLEVLTSEDLVLRKFWTWVVVININGGWFSLYGGQLIGNSGDMKSGEGILIFMDQDLLVVRSSQQVMASGIGVLTVLISSMSICLSSGFKVIMGLGLVMFLWLLAMLLFMFKQWNNIGFYVGSVMVWIVLEMLWYLGSEFKIGVLWLVEDSVMVCEIWLWWVSSNLSQYKSLCSLSYYGHNHNVGDTGRWKSVYVFLNSNEKWICLGFIRVKGFLSGDKSGDEWQIG</sequence>
<feature type="transmembrane region" description="Helical" evidence="1">
    <location>
        <begin position="238"/>
        <end position="257"/>
    </location>
</feature>
<name>A0A3P6FEN3_BRAOL</name>